<reference evidence="1 4" key="1">
    <citation type="submission" date="2019-07" db="EMBL/GenBank/DDBJ databases">
        <title>antibiotic susceptibility of plant-derived lactic acid bacteria.</title>
        <authorList>
            <person name="Sugiyama M."/>
            <person name="Noda M."/>
        </authorList>
    </citation>
    <scope>NUCLEOTIDE SEQUENCE [LARGE SCALE GENOMIC DNA]</scope>
    <source>
        <strain evidence="1 4">15-1A</strain>
    </source>
</reference>
<proteinExistence type="predicted"/>
<dbReference type="EMBL" id="BJWA01000016">
    <property type="protein sequence ID" value="GEL81044.1"/>
    <property type="molecule type" value="Genomic_DNA"/>
</dbReference>
<accession>A0AAI8WE74</accession>
<evidence type="ECO:0000313" key="4">
    <source>
        <dbReference type="Proteomes" id="UP000509460"/>
    </source>
</evidence>
<evidence type="ECO:0000313" key="2">
    <source>
        <dbReference type="EMBL" id="GEL81044.1"/>
    </source>
</evidence>
<keyword evidence="3" id="KW-1185">Reference proteome</keyword>
<dbReference type="Proteomes" id="UP000509460">
    <property type="component" value="Chromosome"/>
</dbReference>
<reference evidence="2 3" key="2">
    <citation type="submission" date="2019-07" db="EMBL/GenBank/DDBJ databases">
        <title>Whole genome shotgun sequence of Enterococcus mundtii NBRC 100490.</title>
        <authorList>
            <person name="Hosoyama A."/>
            <person name="Uohara A."/>
            <person name="Ohji S."/>
            <person name="Ichikawa N."/>
        </authorList>
    </citation>
    <scope>NUCLEOTIDE SEQUENCE [LARGE SCALE GENOMIC DNA]</scope>
    <source>
        <strain evidence="2 3">NBRC 100490</strain>
    </source>
</reference>
<name>A0AAI8WE74_ENTMU</name>
<sequence length="55" mass="6292">MIASSGLKIKVILEKIKIVIPVKLSKTSVANNLERFKKVIVEILRFLAFYRLGYV</sequence>
<organism evidence="1 4">
    <name type="scientific">Enterococcus mundtii</name>
    <dbReference type="NCBI Taxonomy" id="53346"/>
    <lineage>
        <taxon>Bacteria</taxon>
        <taxon>Bacillati</taxon>
        <taxon>Bacillota</taxon>
        <taxon>Bacilli</taxon>
        <taxon>Lactobacillales</taxon>
        <taxon>Enterococcaceae</taxon>
        <taxon>Enterococcus</taxon>
    </lineage>
</organism>
<dbReference type="EMBL" id="AP019810">
    <property type="protein sequence ID" value="BBM15262.1"/>
    <property type="molecule type" value="Genomic_DNA"/>
</dbReference>
<dbReference type="Proteomes" id="UP000321175">
    <property type="component" value="Unassembled WGS sequence"/>
</dbReference>
<evidence type="ECO:0000313" key="3">
    <source>
        <dbReference type="Proteomes" id="UP000321175"/>
    </source>
</evidence>
<protein>
    <recommendedName>
        <fullName evidence="5">Transposase</fullName>
    </recommendedName>
</protein>
<dbReference type="AlphaFoldDB" id="A0AAI8WE74"/>
<evidence type="ECO:0008006" key="5">
    <source>
        <dbReference type="Google" id="ProtNLM"/>
    </source>
</evidence>
<evidence type="ECO:0000313" key="1">
    <source>
        <dbReference type="EMBL" id="BBM15262.1"/>
    </source>
</evidence>
<gene>
    <name evidence="1" type="ORF">EM151A_2071</name>
    <name evidence="2" type="ORF">EMU01_21880</name>
</gene>